<dbReference type="AlphaFoldDB" id="A0AAV6VGV7"/>
<evidence type="ECO:0000313" key="1">
    <source>
        <dbReference type="EMBL" id="KAG8196002.1"/>
    </source>
</evidence>
<dbReference type="Proteomes" id="UP000827092">
    <property type="component" value="Unassembled WGS sequence"/>
</dbReference>
<name>A0AAV6VGV7_9ARAC</name>
<gene>
    <name evidence="1" type="ORF">JTE90_028973</name>
</gene>
<proteinExistence type="predicted"/>
<evidence type="ECO:0000313" key="2">
    <source>
        <dbReference type="Proteomes" id="UP000827092"/>
    </source>
</evidence>
<dbReference type="EMBL" id="JAFNEN010000075">
    <property type="protein sequence ID" value="KAG8196002.1"/>
    <property type="molecule type" value="Genomic_DNA"/>
</dbReference>
<reference evidence="1 2" key="1">
    <citation type="journal article" date="2022" name="Nat. Ecol. Evol.">
        <title>A masculinizing supergene underlies an exaggerated male reproductive morph in a spider.</title>
        <authorList>
            <person name="Hendrickx F."/>
            <person name="De Corte Z."/>
            <person name="Sonet G."/>
            <person name="Van Belleghem S.M."/>
            <person name="Kostlbacher S."/>
            <person name="Vangestel C."/>
        </authorList>
    </citation>
    <scope>NUCLEOTIDE SEQUENCE [LARGE SCALE GENOMIC DNA]</scope>
    <source>
        <strain evidence="1">W744_W776</strain>
    </source>
</reference>
<accession>A0AAV6VGV7</accession>
<evidence type="ECO:0008006" key="3">
    <source>
        <dbReference type="Google" id="ProtNLM"/>
    </source>
</evidence>
<comment type="caution">
    <text evidence="1">The sequence shown here is derived from an EMBL/GenBank/DDBJ whole genome shotgun (WGS) entry which is preliminary data.</text>
</comment>
<protein>
    <recommendedName>
        <fullName evidence="3">Peptidase aspartic putative domain-containing protein</fullName>
    </recommendedName>
</protein>
<keyword evidence="2" id="KW-1185">Reference proteome</keyword>
<organism evidence="1 2">
    <name type="scientific">Oedothorax gibbosus</name>
    <dbReference type="NCBI Taxonomy" id="931172"/>
    <lineage>
        <taxon>Eukaryota</taxon>
        <taxon>Metazoa</taxon>
        <taxon>Ecdysozoa</taxon>
        <taxon>Arthropoda</taxon>
        <taxon>Chelicerata</taxon>
        <taxon>Arachnida</taxon>
        <taxon>Araneae</taxon>
        <taxon>Araneomorphae</taxon>
        <taxon>Entelegynae</taxon>
        <taxon>Araneoidea</taxon>
        <taxon>Linyphiidae</taxon>
        <taxon>Erigoninae</taxon>
        <taxon>Oedothorax</taxon>
    </lineage>
</organism>
<sequence>MQSRGLALADCCETDMDIEILIGADSFWQIIEGSSFEKIDKTITCVPTLFGYALQGNQGEGSVVLTGVIRPQDEDCVVSAPSSFTNIGSYASDTQSELVSESGACRYTVSENNLKTNSSLGNLHTFTHPKSASTSNIVKGKIMAPGKEKDNTRKNIFTSYTFASYSR</sequence>